<evidence type="ECO:0000313" key="2">
    <source>
        <dbReference type="EMBL" id="KZS21565.1"/>
    </source>
</evidence>
<name>A0A162SRI3_9CRUS</name>
<dbReference type="Proteomes" id="UP000076858">
    <property type="component" value="Unassembled WGS sequence"/>
</dbReference>
<dbReference type="EMBL" id="LRGB01000024">
    <property type="protein sequence ID" value="KZS21565.1"/>
    <property type="molecule type" value="Genomic_DNA"/>
</dbReference>
<reference evidence="2 3" key="1">
    <citation type="submission" date="2016-03" db="EMBL/GenBank/DDBJ databases">
        <title>EvidentialGene: Evidence-directed Construction of Genes on Genomes.</title>
        <authorList>
            <person name="Gilbert D.G."/>
            <person name="Choi J.-H."/>
            <person name="Mockaitis K."/>
            <person name="Colbourne J."/>
            <person name="Pfrender M."/>
        </authorList>
    </citation>
    <scope>NUCLEOTIDE SEQUENCE [LARGE SCALE GENOMIC DNA]</scope>
    <source>
        <strain evidence="2 3">Xinb3</strain>
        <tissue evidence="2">Complete organism</tissue>
    </source>
</reference>
<accession>A0A162SRI3</accession>
<protein>
    <submittedName>
        <fullName evidence="2">Uncharacterized protein</fullName>
    </submittedName>
</protein>
<organism evidence="2 3">
    <name type="scientific">Daphnia magna</name>
    <dbReference type="NCBI Taxonomy" id="35525"/>
    <lineage>
        <taxon>Eukaryota</taxon>
        <taxon>Metazoa</taxon>
        <taxon>Ecdysozoa</taxon>
        <taxon>Arthropoda</taxon>
        <taxon>Crustacea</taxon>
        <taxon>Branchiopoda</taxon>
        <taxon>Diplostraca</taxon>
        <taxon>Cladocera</taxon>
        <taxon>Anomopoda</taxon>
        <taxon>Daphniidae</taxon>
        <taxon>Daphnia</taxon>
    </lineage>
</organism>
<sequence>MAGAGRCKSNTHQFRWVVREKGGGDCILSVTPKYDLFSFKGGCNSGFRRFNRRRGCVFTRKMETRRIADYSCPFIDFCSPSRITHKREFFFLNPLRCRLYQCLFCFASFVCFIFHFFFNRIFCIPVFLACFHFRKSFFHAQKFDVLSTSHRVWSSQ</sequence>
<proteinExistence type="predicted"/>
<keyword evidence="1" id="KW-0472">Membrane</keyword>
<dbReference type="AlphaFoldDB" id="A0A162SRI3"/>
<keyword evidence="1" id="KW-0812">Transmembrane</keyword>
<evidence type="ECO:0000313" key="3">
    <source>
        <dbReference type="Proteomes" id="UP000076858"/>
    </source>
</evidence>
<feature type="transmembrane region" description="Helical" evidence="1">
    <location>
        <begin position="99"/>
        <end position="118"/>
    </location>
</feature>
<keyword evidence="1" id="KW-1133">Transmembrane helix</keyword>
<comment type="caution">
    <text evidence="2">The sequence shown here is derived from an EMBL/GenBank/DDBJ whole genome shotgun (WGS) entry which is preliminary data.</text>
</comment>
<evidence type="ECO:0000256" key="1">
    <source>
        <dbReference type="SAM" id="Phobius"/>
    </source>
</evidence>
<gene>
    <name evidence="2" type="ORF">APZ42_011539</name>
</gene>
<keyword evidence="3" id="KW-1185">Reference proteome</keyword>